<evidence type="ECO:0000256" key="9">
    <source>
        <dbReference type="SAM" id="MobiDB-lite"/>
    </source>
</evidence>
<evidence type="ECO:0000256" key="7">
    <source>
        <dbReference type="ARBA" id="ARBA00023128"/>
    </source>
</evidence>
<evidence type="ECO:0000256" key="8">
    <source>
        <dbReference type="ARBA" id="ARBA00023136"/>
    </source>
</evidence>
<dbReference type="Proteomes" id="UP000239560">
    <property type="component" value="Unassembled WGS sequence"/>
</dbReference>
<proteinExistence type="inferred from homology"/>
<dbReference type="InterPro" id="IPR050567">
    <property type="entry name" value="Mitochondrial_Carrier"/>
</dbReference>
<evidence type="ECO:0000256" key="5">
    <source>
        <dbReference type="ARBA" id="ARBA00022737"/>
    </source>
</evidence>
<keyword evidence="8 10" id="KW-0472">Membrane</keyword>
<comment type="subcellular location">
    <subcellularLocation>
        <location evidence="1">Mitochondrion membrane</location>
        <topology evidence="1">Multi-pass membrane protein</topology>
    </subcellularLocation>
</comment>
<feature type="transmembrane region" description="Helical" evidence="10">
    <location>
        <begin position="554"/>
        <end position="574"/>
    </location>
</feature>
<feature type="region of interest" description="Disordered" evidence="9">
    <location>
        <begin position="508"/>
        <end position="534"/>
    </location>
</feature>
<feature type="transmembrane region" description="Helical" evidence="10">
    <location>
        <begin position="112"/>
        <end position="133"/>
    </location>
</feature>
<evidence type="ECO:0000256" key="4">
    <source>
        <dbReference type="ARBA" id="ARBA00022692"/>
    </source>
</evidence>
<dbReference type="PANTHER" id="PTHR45624:SF52">
    <property type="entry name" value="MITOCHONDRIAL CARRIER"/>
    <property type="match status" value="1"/>
</dbReference>
<dbReference type="PANTHER" id="PTHR45624">
    <property type="entry name" value="MITOCHONDRIAL BASIC AMINO ACIDS TRANSPORTER-RELATED"/>
    <property type="match status" value="1"/>
</dbReference>
<keyword evidence="6 10" id="KW-1133">Transmembrane helix</keyword>
<evidence type="ECO:0008006" key="15">
    <source>
        <dbReference type="Google" id="ProtNLM"/>
    </source>
</evidence>
<name>A0A0K3CBJ6_RHOTO</name>
<evidence type="ECO:0000256" key="6">
    <source>
        <dbReference type="ARBA" id="ARBA00022989"/>
    </source>
</evidence>
<reference evidence="12 14" key="2">
    <citation type="journal article" date="2018" name="Elife">
        <title>Functional genomics of lipid metabolism in the oleaginous yeast Rhodosporidium toruloides.</title>
        <authorList>
            <person name="Coradetti S.T."/>
            <person name="Pinel D."/>
            <person name="Geiselman G."/>
            <person name="Ito M."/>
            <person name="Mondo S."/>
            <person name="Reilly M.C."/>
            <person name="Cheng Y.F."/>
            <person name="Bauer S."/>
            <person name="Grigoriev I."/>
            <person name="Gladden J.M."/>
            <person name="Simmons B.A."/>
            <person name="Brem R."/>
            <person name="Arkin A.P."/>
            <person name="Skerker J.M."/>
        </authorList>
    </citation>
    <scope>NUCLEOTIDE SEQUENCE [LARGE SCALE GENOMIC DNA]</scope>
    <source>
        <strain evidence="12 14">NBRC 0880</strain>
    </source>
</reference>
<evidence type="ECO:0000256" key="3">
    <source>
        <dbReference type="ARBA" id="ARBA00022448"/>
    </source>
</evidence>
<dbReference type="GO" id="GO:0000064">
    <property type="term" value="F:L-ornithine transmembrane transporter activity"/>
    <property type="evidence" value="ECO:0007669"/>
    <property type="project" value="TreeGrafter"/>
</dbReference>
<keyword evidence="7" id="KW-0496">Mitochondrion</keyword>
<dbReference type="STRING" id="5286.A0A0K3CBJ6"/>
<evidence type="ECO:0000313" key="14">
    <source>
        <dbReference type="Proteomes" id="UP000239560"/>
    </source>
</evidence>
<comment type="similarity">
    <text evidence="2">Belongs to the mitochondrial carrier (TC 2.A.29) family.</text>
</comment>
<dbReference type="Proteomes" id="UP000199069">
    <property type="component" value="Unassembled WGS sequence"/>
</dbReference>
<dbReference type="EMBL" id="LCTV02000003">
    <property type="protein sequence ID" value="PRQ75977.1"/>
    <property type="molecule type" value="Genomic_DNA"/>
</dbReference>
<feature type="transmembrane region" description="Helical" evidence="10">
    <location>
        <begin position="145"/>
        <end position="170"/>
    </location>
</feature>
<evidence type="ECO:0000256" key="10">
    <source>
        <dbReference type="SAM" id="Phobius"/>
    </source>
</evidence>
<dbReference type="OMA" id="PVKISTW"/>
<evidence type="ECO:0000256" key="1">
    <source>
        <dbReference type="ARBA" id="ARBA00004225"/>
    </source>
</evidence>
<dbReference type="EMBL" id="CWKI01000003">
    <property type="protein sequence ID" value="CTR05910.1"/>
    <property type="molecule type" value="Genomic_DNA"/>
</dbReference>
<organism evidence="11 13">
    <name type="scientific">Rhodotorula toruloides</name>
    <name type="common">Yeast</name>
    <name type="synonym">Rhodosporidium toruloides</name>
    <dbReference type="NCBI Taxonomy" id="5286"/>
    <lineage>
        <taxon>Eukaryota</taxon>
        <taxon>Fungi</taxon>
        <taxon>Dikarya</taxon>
        <taxon>Basidiomycota</taxon>
        <taxon>Pucciniomycotina</taxon>
        <taxon>Microbotryomycetes</taxon>
        <taxon>Sporidiobolales</taxon>
        <taxon>Sporidiobolaceae</taxon>
        <taxon>Rhodotorula</taxon>
    </lineage>
</organism>
<dbReference type="AlphaFoldDB" id="A0A0K3CBJ6"/>
<feature type="compositionally biased region" description="Low complexity" evidence="9">
    <location>
        <begin position="25"/>
        <end position="42"/>
    </location>
</feature>
<feature type="region of interest" description="Disordered" evidence="9">
    <location>
        <begin position="452"/>
        <end position="475"/>
    </location>
</feature>
<reference evidence="11 13" key="1">
    <citation type="submission" date="2015-07" db="EMBL/GenBank/DDBJ databases">
        <authorList>
            <person name="Cajimat M.N.B."/>
            <person name="Milazzo M.L."/>
            <person name="Fulhorst C.F."/>
        </authorList>
    </citation>
    <scope>NUCLEOTIDE SEQUENCE [LARGE SCALE GENOMIC DNA]</scope>
    <source>
        <strain evidence="11">Single colony</strain>
    </source>
</reference>
<accession>A0A0K3CBJ6</accession>
<dbReference type="Gene3D" id="1.50.40.10">
    <property type="entry name" value="Mitochondrial carrier domain"/>
    <property type="match status" value="1"/>
</dbReference>
<feature type="region of interest" description="Disordered" evidence="9">
    <location>
        <begin position="370"/>
        <end position="410"/>
    </location>
</feature>
<dbReference type="OrthoDB" id="3364892at2759"/>
<protein>
    <recommendedName>
        <fullName evidence="15">Mitochondrial carrier protein</fullName>
    </recommendedName>
</protein>
<evidence type="ECO:0000313" key="12">
    <source>
        <dbReference type="EMBL" id="PRQ75977.1"/>
    </source>
</evidence>
<feature type="transmembrane region" description="Helical" evidence="10">
    <location>
        <begin position="256"/>
        <end position="277"/>
    </location>
</feature>
<dbReference type="InterPro" id="IPR023395">
    <property type="entry name" value="MCP_dom_sf"/>
</dbReference>
<keyword evidence="4 10" id="KW-0812">Transmembrane</keyword>
<feature type="transmembrane region" description="Helical" evidence="10">
    <location>
        <begin position="313"/>
        <end position="335"/>
    </location>
</feature>
<dbReference type="GO" id="GO:1990575">
    <property type="term" value="P:mitochondrial L-ornithine transmembrane transport"/>
    <property type="evidence" value="ECO:0007669"/>
    <property type="project" value="TreeGrafter"/>
</dbReference>
<feature type="compositionally biased region" description="Pro residues" evidence="9">
    <location>
        <begin position="517"/>
        <end position="526"/>
    </location>
</feature>
<gene>
    <name evidence="11" type="primary">FGENESH: predicted gene_3.222</name>
    <name evidence="12" type="ORF">AAT19DRAFT_12999</name>
    <name evidence="11" type="ORF">BN2166_0017710</name>
</gene>
<keyword evidence="5" id="KW-0677">Repeat</keyword>
<evidence type="ECO:0000313" key="11">
    <source>
        <dbReference type="EMBL" id="CTR05910.1"/>
    </source>
</evidence>
<keyword evidence="13" id="KW-1185">Reference proteome</keyword>
<dbReference type="GO" id="GO:0031966">
    <property type="term" value="C:mitochondrial membrane"/>
    <property type="evidence" value="ECO:0007669"/>
    <property type="project" value="UniProtKB-SubCell"/>
</dbReference>
<keyword evidence="3" id="KW-0813">Transport</keyword>
<dbReference type="SUPFAM" id="SSF103506">
    <property type="entry name" value="Mitochondrial carrier"/>
    <property type="match status" value="1"/>
</dbReference>
<feature type="region of interest" description="Disordered" evidence="9">
    <location>
        <begin position="1"/>
        <end position="42"/>
    </location>
</feature>
<sequence>MSSATLHVAAPRHGTSDRDHPLVYPGSDLDSSSSDASSRPSNAPSAYAAVSRALAGALAFMFKRPVRLFRPVKISTWAGIQAIAEEQGRSVTPGFVRGLLRKEGWRFFPKHVLPPLAINATIGLTLFTAYTTSESLLTPRFDSPAAVFLLIPFVSGSLAGAAQSLISAPLDNARLLLLRRQRFLRLAKADSRNPRLRRLHALRLATSAAGTPFVSWWGLLRDAVFQSARPAGLGGAAATTARERLEQGRRWARRGWSLFGLSLVKDSVGFGIFFVIFEVGREASRIAGLNWDGIDPHKAEDAEEKQRRTPTGLVLQSLGILISGGIAGWVFSIIARPFERMRGAIWEGRSKWAEKDGRLKVIEELALAGTDASTRSEQHAGATPQKRRRTSAGGASERKANDQLGPTGRKEFRVRIGRIRTVSRSAAIEKRRKAREEERDRLLKLYELQLRQREGNQTAPPVPPPTALPARQPMPSAPSLVRAACQRYGTLTFLFASRTTLQIVEARQSTPTSSAIPRPPPPPHRPVGPTRLSARGRKAVEELRKQASGRGWRAGAKVLSYIPPYAVGFFFYALTSGDLKIEV</sequence>
<evidence type="ECO:0000256" key="2">
    <source>
        <dbReference type="ARBA" id="ARBA00006375"/>
    </source>
</evidence>
<evidence type="ECO:0000313" key="13">
    <source>
        <dbReference type="Proteomes" id="UP000199069"/>
    </source>
</evidence>